<dbReference type="Pfam" id="PF00596">
    <property type="entry name" value="Aldolase_II"/>
    <property type="match status" value="1"/>
</dbReference>
<feature type="domain" description="Class II aldolase/adducin N-terminal" evidence="1">
    <location>
        <begin position="3"/>
        <end position="202"/>
    </location>
</feature>
<reference evidence="2 3" key="1">
    <citation type="submission" date="2016-10" db="EMBL/GenBank/DDBJ databases">
        <title>The High Quality Genome of Vibrio splendidus K08M4.</title>
        <authorList>
            <person name="Wendling C."/>
            <person name="Chibani C.M."/>
            <person name="Hertel R."/>
            <person name="Sproer C."/>
            <person name="Bunk B."/>
            <person name="Overmann J."/>
            <person name="Roth O."/>
            <person name="Liesegang H."/>
        </authorList>
    </citation>
    <scope>NUCLEOTIDE SEQUENCE [LARGE SCALE GENOMIC DNA]</scope>
    <source>
        <strain evidence="2 3">K08M4</strain>
    </source>
</reference>
<organism evidence="2 3">
    <name type="scientific">Vibrio syngnathi</name>
    <dbReference type="NCBI Taxonomy" id="3034029"/>
    <lineage>
        <taxon>Bacteria</taxon>
        <taxon>Pseudomonadati</taxon>
        <taxon>Pseudomonadota</taxon>
        <taxon>Gammaproteobacteria</taxon>
        <taxon>Vibrionales</taxon>
        <taxon>Vibrionaceae</taxon>
        <taxon>Vibrio</taxon>
    </lineage>
</organism>
<dbReference type="KEGG" id="vsy:K08M4_27600"/>
<protein>
    <submittedName>
        <fullName evidence="2">Short chain dehydrogenase</fullName>
    </submittedName>
</protein>
<dbReference type="EMBL" id="CP017916">
    <property type="protein sequence ID" value="ARP39451.1"/>
    <property type="molecule type" value="Genomic_DNA"/>
</dbReference>
<dbReference type="Gene3D" id="3.40.225.10">
    <property type="entry name" value="Class II aldolase/adducin N-terminal domain"/>
    <property type="match status" value="1"/>
</dbReference>
<dbReference type="Proteomes" id="UP000194136">
    <property type="component" value="Chromosome 1"/>
</dbReference>
<evidence type="ECO:0000313" key="3">
    <source>
        <dbReference type="Proteomes" id="UP000194136"/>
    </source>
</evidence>
<dbReference type="SMART" id="SM01007">
    <property type="entry name" value="Aldolase_II"/>
    <property type="match status" value="1"/>
</dbReference>
<gene>
    <name evidence="2" type="ORF">K08M4_27600</name>
</gene>
<proteinExistence type="predicted"/>
<dbReference type="RefSeq" id="WP_086050213.1">
    <property type="nucleotide sequence ID" value="NZ_CP017916.1"/>
</dbReference>
<evidence type="ECO:0000313" key="2">
    <source>
        <dbReference type="EMBL" id="ARP39451.1"/>
    </source>
</evidence>
<sequence length="350" mass="39487">MKELIKASRYIGSRFDLVQSGGGNTSVKEGDFLYVKSSGTYLGDMTLHEGITKLDLNILKREVALLLSEDVNELDKKTLENRGAKILEGAFLEGKKASIETFLHASFKKYVLHTHPIAVTYCMSTDLVGKVKESFPEAYVSEYRTPGIELLLGVEEYLTKAENIQGPVVIFLKNHGLVVSADTAEEALEYTNKVCDTVSDNIGFDISTYKKSGSIFTELSEISEDLPIVSLVHNQEIIEYVQGLESRKINSFCPDIFIYLGWEIPDLSETMKSVFSDYEAKYQAYPSVFTKDGSVFVQGPSYKKLKEIEDVLLCYVKIMNVSAESNVKKLELEELRYLSDWEAEKYRKKN</sequence>
<dbReference type="InterPro" id="IPR036409">
    <property type="entry name" value="Aldolase_II/adducin_N_sf"/>
</dbReference>
<dbReference type="AlphaFoldDB" id="A0AA34XPK4"/>
<dbReference type="SUPFAM" id="SSF53639">
    <property type="entry name" value="AraD/HMP-PK domain-like"/>
    <property type="match status" value="1"/>
</dbReference>
<keyword evidence="3" id="KW-1185">Reference proteome</keyword>
<dbReference type="GO" id="GO:0005996">
    <property type="term" value="P:monosaccharide metabolic process"/>
    <property type="evidence" value="ECO:0007669"/>
    <property type="project" value="UniProtKB-ARBA"/>
</dbReference>
<accession>A0AA34XPK4</accession>
<evidence type="ECO:0000259" key="1">
    <source>
        <dbReference type="SMART" id="SM01007"/>
    </source>
</evidence>
<name>A0AA34XPK4_9VIBR</name>
<dbReference type="InterPro" id="IPR001303">
    <property type="entry name" value="Aldolase_II/adducin_N"/>
</dbReference>